<dbReference type="Proteomes" id="UP000650582">
    <property type="component" value="Unassembled WGS sequence"/>
</dbReference>
<evidence type="ECO:0000256" key="4">
    <source>
        <dbReference type="RuleBase" id="RU000670"/>
    </source>
</evidence>
<dbReference type="Pfam" id="PF00533">
    <property type="entry name" value="BRCT"/>
    <property type="match status" value="1"/>
</dbReference>
<dbReference type="Gene3D" id="3.50.50.60">
    <property type="entry name" value="FAD/NAD(P)-binding domain"/>
    <property type="match status" value="1"/>
</dbReference>
<keyword evidence="3 4" id="KW-0687">Ribonucleoprotein</keyword>
<proteinExistence type="inferred from homology"/>
<name>A0A8H7LK89_9AGAM</name>
<dbReference type="Gene3D" id="3.40.50.10190">
    <property type="entry name" value="BRCT domain"/>
    <property type="match status" value="1"/>
</dbReference>
<dbReference type="PROSITE" id="PS50172">
    <property type="entry name" value="BRCT"/>
    <property type="match status" value="1"/>
</dbReference>
<dbReference type="Gene3D" id="2.60.40.10">
    <property type="entry name" value="Immunoglobulins"/>
    <property type="match status" value="1"/>
</dbReference>
<dbReference type="InterPro" id="IPR029064">
    <property type="entry name" value="Ribosomal_eL30-like_sf"/>
</dbReference>
<dbReference type="InterPro" id="IPR013783">
    <property type="entry name" value="Ig-like_fold"/>
</dbReference>
<dbReference type="CDD" id="cd00063">
    <property type="entry name" value="FN3"/>
    <property type="match status" value="1"/>
</dbReference>
<dbReference type="Gene3D" id="3.30.1330.30">
    <property type="match status" value="1"/>
</dbReference>
<dbReference type="FunFam" id="3.30.1330.30:FF:000005">
    <property type="entry name" value="40S ribosomal protein S12"/>
    <property type="match status" value="1"/>
</dbReference>
<dbReference type="InterPro" id="IPR036420">
    <property type="entry name" value="BRCT_dom_sf"/>
</dbReference>
<dbReference type="Pfam" id="PF16893">
    <property type="entry name" value="fn3_2"/>
    <property type="match status" value="1"/>
</dbReference>
<dbReference type="GO" id="GO:0000747">
    <property type="term" value="P:conjugation with cellular fusion"/>
    <property type="evidence" value="ECO:0007669"/>
    <property type="project" value="TreeGrafter"/>
</dbReference>
<feature type="region of interest" description="Disordered" evidence="5">
    <location>
        <begin position="906"/>
        <end position="1053"/>
    </location>
</feature>
<gene>
    <name evidence="8" type="ORF">RHS04_03256</name>
</gene>
<dbReference type="InterPro" id="IPR036116">
    <property type="entry name" value="FN3_sf"/>
</dbReference>
<evidence type="ECO:0000259" key="6">
    <source>
        <dbReference type="PROSITE" id="PS50172"/>
    </source>
</evidence>
<dbReference type="GO" id="GO:0022626">
    <property type="term" value="C:cytosolic ribosome"/>
    <property type="evidence" value="ECO:0007669"/>
    <property type="project" value="UniProtKB-ARBA"/>
</dbReference>
<accession>A0A8H7LK89</accession>
<feature type="compositionally biased region" description="Polar residues" evidence="5">
    <location>
        <begin position="912"/>
        <end position="924"/>
    </location>
</feature>
<dbReference type="Pfam" id="PF01248">
    <property type="entry name" value="Ribosomal_L7Ae"/>
    <property type="match status" value="1"/>
</dbReference>
<dbReference type="CDD" id="cd13945">
    <property type="entry name" value="Chs5_N"/>
    <property type="match status" value="1"/>
</dbReference>
<feature type="compositionally biased region" description="Low complexity" evidence="5">
    <location>
        <begin position="925"/>
        <end position="939"/>
    </location>
</feature>
<dbReference type="EMBL" id="JACYCC010000036">
    <property type="protein sequence ID" value="KAF8681090.1"/>
    <property type="molecule type" value="Genomic_DNA"/>
</dbReference>
<comment type="caution">
    <text evidence="8">The sequence shown here is derived from an EMBL/GenBank/DDBJ whole genome shotgun (WGS) entry which is preliminary data.</text>
</comment>
<protein>
    <recommendedName>
        <fullName evidence="4">40S ribosomal protein S12</fullName>
    </recommendedName>
</protein>
<dbReference type="PANTHER" id="PTHR47351">
    <property type="entry name" value="CHITIN BIOSYNTHESIS PROTEIN CHS5"/>
    <property type="match status" value="1"/>
</dbReference>
<sequence length="1222" mass="133610">MISFSNFEPLSPGAYARSPKGQSPKVGTNYAGLVSRSRRYVSPHTQIASTNILGITPLRGSQEPTIACGSTEPRKSFPICKQQSVGVDVIARTPCPGMGITVGIFLLVLEAVWSTLRRLAVNSTTATHEIARLGKHHPLGRVHGNAVVAGGSMAGLATAVVCSKFFERVIVIEPDSMNEHKRTRVAQAEQIHGLQAVALQVLRGIIPGFDSRLYKHGGRVLESNGQLQLGPTNISFKPGSLPDTLFISRLSLEKLLREYVRSIPTIEIVQGSVTRITPDVTRQRIECVTVQAKGCSSETLEFDAAMFADCTGPATIGLRLLEKTQNAGWGPYPKTSYDPKISYATALIPVPGRLKDILPIFTRHLDEYSTFSKLGYVKSIVPHPEQDDRIVCMVRSDEDHLMCGVGGWNLSLEARPRSFGDYIQQVDSIWQNASDGKSAEGDASRIAVMDTLRAIEVALGEDGIIPEFKYCKMGSCYKIDYTSAPKPSNFVTIGDSFLRVNPTFGQGISKALVDVATLNGVILDTTLVPSSSTGMPGWGLPATFSNEMFARQIPRVMHMWDSTKGSDYGRRGTELVEGETPDIGEFGRNYWRRVIQVASKDKNAAADIIRSLQLIAPPLDLLRNAHDEQCGKRGELHIYNAGMAILIGERAHLIEFPSLLLPPGVTSGSIVNISVNRNVAEEKRQQKEFWELQDSILETFGQVAPEPPVVEARRKVRNVTQTSVTLEWPLIKLATAKLRSLDIYRNGQRLATIPSPTTNTSTKLSGLDVNTEYTFQLVLRTTAGTYPSNVIRLRTHTITDTSGISVCFGTVQDTVMLEQAKLVLREMRAKWSDKIQIDTTHFVCTTPAAAPSSGQATGGPSVEYQKALQMSIPVVQPHWILACHAEKKMVPISGYYLGATPSTPMNAPPFTRTGSQAPQGRDSLTSPKTTSPSTTTGGPDHVPSPETRARQNDAGDSVDDEMPQVPTIKVESHDDKLGDEELERARQAPVGSEPRSRSGTMKSDFKFPPPTPPPVPQIIVGDHDDDQSREPKAEREVKEEQPPVPSKERENTDDDVGEMYVNSRLDIGTISNYRIRMSDAGDAPVETTEVEVAQEAPKGKMSVEDALQASLFLKNALLHDGLARGLREAAKALDKRQAHLCVLVETCTEAEYIKLIVALCAEHNINLIKVGDAKVLGTWAGLCKIDREGNPRKIVGCSCVVVKDYGQESEGLNVLLEYFKNR</sequence>
<evidence type="ECO:0000256" key="2">
    <source>
        <dbReference type="ARBA" id="ARBA00022980"/>
    </source>
</evidence>
<dbReference type="InterPro" id="IPR036188">
    <property type="entry name" value="FAD/NAD-bd_sf"/>
</dbReference>
<comment type="similarity">
    <text evidence="1 4">Belongs to the eukaryotic ribosomal protein eS12 family.</text>
</comment>
<dbReference type="InterPro" id="IPR000530">
    <property type="entry name" value="Ribosomal_eS12"/>
</dbReference>
<dbReference type="PANTHER" id="PTHR47351:SF1">
    <property type="entry name" value="CHITIN BIOSYNTHESIS PROTEIN CHS5"/>
    <property type="match status" value="1"/>
</dbReference>
<dbReference type="PRINTS" id="PR00972">
    <property type="entry name" value="RIBSOMALS12E"/>
</dbReference>
<dbReference type="GO" id="GO:0006412">
    <property type="term" value="P:translation"/>
    <property type="evidence" value="ECO:0007669"/>
    <property type="project" value="InterPro"/>
</dbReference>
<dbReference type="GO" id="GO:0006893">
    <property type="term" value="P:Golgi to plasma membrane transport"/>
    <property type="evidence" value="ECO:0007669"/>
    <property type="project" value="TreeGrafter"/>
</dbReference>
<dbReference type="Gene3D" id="6.20.120.50">
    <property type="match status" value="1"/>
</dbReference>
<organism evidence="8 9">
    <name type="scientific">Rhizoctonia solani</name>
    <dbReference type="NCBI Taxonomy" id="456999"/>
    <lineage>
        <taxon>Eukaryota</taxon>
        <taxon>Fungi</taxon>
        <taxon>Dikarya</taxon>
        <taxon>Basidiomycota</taxon>
        <taxon>Agaricomycotina</taxon>
        <taxon>Agaricomycetes</taxon>
        <taxon>Cantharellales</taxon>
        <taxon>Ceratobasidiaceae</taxon>
        <taxon>Rhizoctonia</taxon>
    </lineage>
</organism>
<dbReference type="InterPro" id="IPR031673">
    <property type="entry name" value="Chs5_N"/>
</dbReference>
<dbReference type="SUPFAM" id="SSF55315">
    <property type="entry name" value="L30e-like"/>
    <property type="match status" value="1"/>
</dbReference>
<feature type="domain" description="Fibronectin type-III" evidence="7">
    <location>
        <begin position="704"/>
        <end position="801"/>
    </location>
</feature>
<dbReference type="GO" id="GO:0046983">
    <property type="term" value="F:protein dimerization activity"/>
    <property type="evidence" value="ECO:0007669"/>
    <property type="project" value="InterPro"/>
</dbReference>
<evidence type="ECO:0000313" key="9">
    <source>
        <dbReference type="Proteomes" id="UP000650582"/>
    </source>
</evidence>
<dbReference type="InterPro" id="IPR001357">
    <property type="entry name" value="BRCT_dom"/>
</dbReference>
<dbReference type="GO" id="GO:0005802">
    <property type="term" value="C:trans-Golgi network"/>
    <property type="evidence" value="ECO:0007669"/>
    <property type="project" value="TreeGrafter"/>
</dbReference>
<dbReference type="InterPro" id="IPR003961">
    <property type="entry name" value="FN3_dom"/>
</dbReference>
<dbReference type="Pfam" id="PF16892">
    <property type="entry name" value="CHS5_N"/>
    <property type="match status" value="1"/>
</dbReference>
<dbReference type="GO" id="GO:0003735">
    <property type="term" value="F:structural constituent of ribosome"/>
    <property type="evidence" value="ECO:0007669"/>
    <property type="project" value="InterPro"/>
</dbReference>
<feature type="domain" description="BRCT" evidence="6">
    <location>
        <begin position="802"/>
        <end position="897"/>
    </location>
</feature>
<dbReference type="SUPFAM" id="SSF52113">
    <property type="entry name" value="BRCT domain"/>
    <property type="match status" value="1"/>
</dbReference>
<dbReference type="AlphaFoldDB" id="A0A8H7LK89"/>
<dbReference type="SMART" id="SM00292">
    <property type="entry name" value="BRCT"/>
    <property type="match status" value="1"/>
</dbReference>
<dbReference type="PROSITE" id="PS50853">
    <property type="entry name" value="FN3"/>
    <property type="match status" value="1"/>
</dbReference>
<dbReference type="SUPFAM" id="SSF49265">
    <property type="entry name" value="Fibronectin type III"/>
    <property type="match status" value="1"/>
</dbReference>
<reference evidence="8" key="1">
    <citation type="submission" date="2020-09" db="EMBL/GenBank/DDBJ databases">
        <title>Comparative genome analyses of four rice-infecting Rhizoctonia solani isolates reveal extensive enrichment of homogalacturonan modification genes.</title>
        <authorList>
            <person name="Lee D.-Y."/>
            <person name="Jeon J."/>
            <person name="Kim K.-T."/>
            <person name="Cheong K."/>
            <person name="Song H."/>
            <person name="Choi G."/>
            <person name="Ko J."/>
            <person name="Opiyo S.O."/>
            <person name="Zuo S."/>
            <person name="Madhav S."/>
            <person name="Lee Y.-H."/>
            <person name="Wang G.-L."/>
        </authorList>
    </citation>
    <scope>NUCLEOTIDE SEQUENCE</scope>
    <source>
        <strain evidence="8">AG1-IA YN-7</strain>
    </source>
</reference>
<evidence type="ECO:0000256" key="1">
    <source>
        <dbReference type="ARBA" id="ARBA00005824"/>
    </source>
</evidence>
<feature type="compositionally biased region" description="Pro residues" evidence="5">
    <location>
        <begin position="1007"/>
        <end position="1016"/>
    </location>
</feature>
<feature type="compositionally biased region" description="Basic and acidic residues" evidence="5">
    <location>
        <begin position="1026"/>
        <end position="1050"/>
    </location>
</feature>
<dbReference type="GO" id="GO:0015935">
    <property type="term" value="C:small ribosomal subunit"/>
    <property type="evidence" value="ECO:0007669"/>
    <property type="project" value="UniProtKB-ARBA"/>
</dbReference>
<evidence type="ECO:0000256" key="3">
    <source>
        <dbReference type="ARBA" id="ARBA00023274"/>
    </source>
</evidence>
<dbReference type="InterPro" id="IPR031669">
    <property type="entry name" value="Fn3_2"/>
</dbReference>
<dbReference type="GO" id="GO:0034044">
    <property type="term" value="C:exomer complex"/>
    <property type="evidence" value="ECO:0007669"/>
    <property type="project" value="TreeGrafter"/>
</dbReference>
<evidence type="ECO:0000259" key="7">
    <source>
        <dbReference type="PROSITE" id="PS50853"/>
    </source>
</evidence>
<evidence type="ECO:0000256" key="5">
    <source>
        <dbReference type="SAM" id="MobiDB-lite"/>
    </source>
</evidence>
<dbReference type="InterPro" id="IPR004038">
    <property type="entry name" value="Ribosomal_eL8/eL30/eS12/Gad45"/>
</dbReference>
<evidence type="ECO:0000313" key="8">
    <source>
        <dbReference type="EMBL" id="KAF8681090.1"/>
    </source>
</evidence>
<dbReference type="SUPFAM" id="SSF51905">
    <property type="entry name" value="FAD/NAD(P)-binding domain"/>
    <property type="match status" value="1"/>
</dbReference>
<keyword evidence="2 4" id="KW-0689">Ribosomal protein</keyword>
<dbReference type="InterPro" id="IPR052827">
    <property type="entry name" value="CHS_Export/Cell_Fusion_Reg"/>
</dbReference>